<dbReference type="Proteomes" id="UP000318478">
    <property type="component" value="Unassembled WGS sequence"/>
</dbReference>
<evidence type="ECO:0000256" key="1">
    <source>
        <dbReference type="SAM" id="SignalP"/>
    </source>
</evidence>
<proteinExistence type="predicted"/>
<accession>A0A5C5YTC8</accession>
<name>A0A5C5YTC8_9BACT</name>
<dbReference type="EMBL" id="SJPO01000003">
    <property type="protein sequence ID" value="TWT77907.1"/>
    <property type="molecule type" value="Genomic_DNA"/>
</dbReference>
<evidence type="ECO:0000313" key="3">
    <source>
        <dbReference type="Proteomes" id="UP000318478"/>
    </source>
</evidence>
<keyword evidence="1" id="KW-0732">Signal</keyword>
<feature type="chain" id="PRO_5022891069" evidence="1">
    <location>
        <begin position="22"/>
        <end position="91"/>
    </location>
</feature>
<dbReference type="OrthoDB" id="10011952at2"/>
<reference evidence="2 3" key="1">
    <citation type="submission" date="2019-02" db="EMBL/GenBank/DDBJ databases">
        <title>Deep-cultivation of Planctomycetes and their phenomic and genomic characterization uncovers novel biology.</title>
        <authorList>
            <person name="Wiegand S."/>
            <person name="Jogler M."/>
            <person name="Boedeker C."/>
            <person name="Pinto D."/>
            <person name="Vollmers J."/>
            <person name="Rivas-Marin E."/>
            <person name="Kohn T."/>
            <person name="Peeters S.H."/>
            <person name="Heuer A."/>
            <person name="Rast P."/>
            <person name="Oberbeckmann S."/>
            <person name="Bunk B."/>
            <person name="Jeske O."/>
            <person name="Meyerdierks A."/>
            <person name="Storesund J.E."/>
            <person name="Kallscheuer N."/>
            <person name="Luecker S."/>
            <person name="Lage O.M."/>
            <person name="Pohl T."/>
            <person name="Merkel B.J."/>
            <person name="Hornburger P."/>
            <person name="Mueller R.-W."/>
            <person name="Bruemmer F."/>
            <person name="Labrenz M."/>
            <person name="Spormann A.M."/>
            <person name="Op Den Camp H."/>
            <person name="Overmann J."/>
            <person name="Amann R."/>
            <person name="Jetten M.S.M."/>
            <person name="Mascher T."/>
            <person name="Medema M.H."/>
            <person name="Devos D.P."/>
            <person name="Kaster A.-K."/>
            <person name="Ovreas L."/>
            <person name="Rohde M."/>
            <person name="Galperin M.Y."/>
            <person name="Jogler C."/>
        </authorList>
    </citation>
    <scope>NUCLEOTIDE SEQUENCE [LARGE SCALE GENOMIC DNA]</scope>
    <source>
        <strain evidence="2 3">Pla123a</strain>
    </source>
</reference>
<dbReference type="AlphaFoldDB" id="A0A5C5YTC8"/>
<feature type="signal peptide" evidence="1">
    <location>
        <begin position="1"/>
        <end position="21"/>
    </location>
</feature>
<protein>
    <submittedName>
        <fullName evidence="2">Uncharacterized protein</fullName>
    </submittedName>
</protein>
<organism evidence="2 3">
    <name type="scientific">Posidoniimonas polymericola</name>
    <dbReference type="NCBI Taxonomy" id="2528002"/>
    <lineage>
        <taxon>Bacteria</taxon>
        <taxon>Pseudomonadati</taxon>
        <taxon>Planctomycetota</taxon>
        <taxon>Planctomycetia</taxon>
        <taxon>Pirellulales</taxon>
        <taxon>Lacipirellulaceae</taxon>
        <taxon>Posidoniimonas</taxon>
    </lineage>
</organism>
<gene>
    <name evidence="2" type="ORF">Pla123a_17060</name>
</gene>
<keyword evidence="3" id="KW-1185">Reference proteome</keyword>
<dbReference type="RefSeq" id="WP_146585826.1">
    <property type="nucleotide sequence ID" value="NZ_SJPO01000003.1"/>
</dbReference>
<evidence type="ECO:0000313" key="2">
    <source>
        <dbReference type="EMBL" id="TWT77907.1"/>
    </source>
</evidence>
<sequence precursor="true">MPTRNLLLPAAVAALALSFLAQDAEAGWGWRRRAFVRPVVVRPVVVAKPVVIVNGVPAGYSGISAGEYQYFKRRDDWYNKAYNGFRPSDFR</sequence>
<comment type="caution">
    <text evidence="2">The sequence shown here is derived from an EMBL/GenBank/DDBJ whole genome shotgun (WGS) entry which is preliminary data.</text>
</comment>